<feature type="chain" id="PRO_5020621513" description="DUF7909 domain-containing protein" evidence="1">
    <location>
        <begin position="21"/>
        <end position="221"/>
    </location>
</feature>
<dbReference type="EMBL" id="ML220128">
    <property type="protein sequence ID" value="TGZ79864.1"/>
    <property type="molecule type" value="Genomic_DNA"/>
</dbReference>
<feature type="signal peptide" evidence="1">
    <location>
        <begin position="1"/>
        <end position="20"/>
    </location>
</feature>
<keyword evidence="4" id="KW-1185">Reference proteome</keyword>
<dbReference type="Pfam" id="PF25486">
    <property type="entry name" value="DUF7909"/>
    <property type="match status" value="1"/>
</dbReference>
<name>A0A4S2MTP9_9PEZI</name>
<protein>
    <recommendedName>
        <fullName evidence="2">DUF7909 domain-containing protein</fullName>
    </recommendedName>
</protein>
<organism evidence="3 4">
    <name type="scientific">Ascodesmis nigricans</name>
    <dbReference type="NCBI Taxonomy" id="341454"/>
    <lineage>
        <taxon>Eukaryota</taxon>
        <taxon>Fungi</taxon>
        <taxon>Dikarya</taxon>
        <taxon>Ascomycota</taxon>
        <taxon>Pezizomycotina</taxon>
        <taxon>Pezizomycetes</taxon>
        <taxon>Pezizales</taxon>
        <taxon>Ascodesmidaceae</taxon>
        <taxon>Ascodesmis</taxon>
    </lineage>
</organism>
<feature type="domain" description="DUF7909" evidence="2">
    <location>
        <begin position="51"/>
        <end position="212"/>
    </location>
</feature>
<accession>A0A4S2MTP9</accession>
<reference evidence="3 4" key="1">
    <citation type="submission" date="2019-04" db="EMBL/GenBank/DDBJ databases">
        <title>Comparative genomics and transcriptomics to analyze fruiting body development in filamentous ascomycetes.</title>
        <authorList>
            <consortium name="DOE Joint Genome Institute"/>
            <person name="Lutkenhaus R."/>
            <person name="Traeger S."/>
            <person name="Breuer J."/>
            <person name="Kuo A."/>
            <person name="Lipzen A."/>
            <person name="Pangilinan J."/>
            <person name="Dilworth D."/>
            <person name="Sandor L."/>
            <person name="Poggeler S."/>
            <person name="Barry K."/>
            <person name="Grigoriev I.V."/>
            <person name="Nowrousian M."/>
        </authorList>
    </citation>
    <scope>NUCLEOTIDE SEQUENCE [LARGE SCALE GENOMIC DNA]</scope>
    <source>
        <strain evidence="3 4">CBS 389.68</strain>
    </source>
</reference>
<proteinExistence type="predicted"/>
<dbReference type="Proteomes" id="UP000298138">
    <property type="component" value="Unassembled WGS sequence"/>
</dbReference>
<dbReference type="InterPro" id="IPR057231">
    <property type="entry name" value="DUF7909"/>
</dbReference>
<evidence type="ECO:0000313" key="3">
    <source>
        <dbReference type="EMBL" id="TGZ79864.1"/>
    </source>
</evidence>
<evidence type="ECO:0000256" key="1">
    <source>
        <dbReference type="SAM" id="SignalP"/>
    </source>
</evidence>
<evidence type="ECO:0000313" key="4">
    <source>
        <dbReference type="Proteomes" id="UP000298138"/>
    </source>
</evidence>
<evidence type="ECO:0000259" key="2">
    <source>
        <dbReference type="Pfam" id="PF25486"/>
    </source>
</evidence>
<keyword evidence="1" id="KW-0732">Signal</keyword>
<gene>
    <name evidence="3" type="ORF">EX30DRAFT_341965</name>
</gene>
<dbReference type="AlphaFoldDB" id="A0A4S2MTP9"/>
<dbReference type="InParanoid" id="A0A4S2MTP9"/>
<sequence length="221" mass="24067">MRYTSIIKASILLFGALTTAAPRPQDPVDPVDPIDPICELTKQENLSIGPLQLSIGGTDNPLIDGRVLGFYSKEATTDRHLYLLGLPTFYNSSAIYTPTLTLRNGNLFASDTLSNATTALIISSQLPDANTKKTYFTTRLGNYRAIFDVYGGCEEGKYELRLMEGGGEDGGPAPYGGEVCVKEVHDRRWELRHVEAEVEEDADLGGCVKIALNAEVIPVPE</sequence>